<dbReference type="PANTHER" id="PTHR43481:SF9">
    <property type="entry name" value="2-DEOXYGLUCOSE-6-PHOSPHATE PHOSPHATASE 1-RELATED"/>
    <property type="match status" value="1"/>
</dbReference>
<dbReference type="AlphaFoldDB" id="A0A1L0DEC7"/>
<dbReference type="Gene3D" id="3.40.50.1000">
    <property type="entry name" value="HAD superfamily/HAD-like"/>
    <property type="match status" value="1"/>
</dbReference>
<dbReference type="InterPro" id="IPR023198">
    <property type="entry name" value="PGP-like_dom2"/>
</dbReference>
<dbReference type="InterPro" id="IPR041492">
    <property type="entry name" value="HAD_2"/>
</dbReference>
<dbReference type="GO" id="GO:0003850">
    <property type="term" value="F:2-deoxyglucose-6-phosphatase activity"/>
    <property type="evidence" value="ECO:0007669"/>
    <property type="project" value="TreeGrafter"/>
</dbReference>
<dbReference type="SUPFAM" id="SSF56784">
    <property type="entry name" value="HAD-like"/>
    <property type="match status" value="1"/>
</dbReference>
<sequence>MVEISVDYLLFDLDGTLVNSTAAVEKNWHDTVNLHNSEYPDLVIDPVTFLQVSHGSRTVDTFKKHFPYRSSDEDAVGKFEFDIVQKYGHLAQEIEGTSTLLSSIEEQFPTRWAIVTSGTQDLAHGWFKKLFGNLSFPRVFITANDVTEGKPNPEGYLAAFHQLCQIGNTSPQSSTAVVFEDAPTGIRAGINGGFKVIGIASTFDKDVLLAAGATYVIKDMHSITFKKNSHGIRLCLDVL</sequence>
<dbReference type="Gene3D" id="1.10.150.240">
    <property type="entry name" value="Putative phosphatase, domain 2"/>
    <property type="match status" value="1"/>
</dbReference>
<organism evidence="1 2">
    <name type="scientific">Sungouiella intermedia</name>
    <dbReference type="NCBI Taxonomy" id="45354"/>
    <lineage>
        <taxon>Eukaryota</taxon>
        <taxon>Fungi</taxon>
        <taxon>Dikarya</taxon>
        <taxon>Ascomycota</taxon>
        <taxon>Saccharomycotina</taxon>
        <taxon>Pichiomycetes</taxon>
        <taxon>Metschnikowiaceae</taxon>
        <taxon>Sungouiella</taxon>
    </lineage>
</organism>
<reference evidence="1 2" key="1">
    <citation type="submission" date="2016-10" db="EMBL/GenBank/DDBJ databases">
        <authorList>
            <person name="de Groot N.N."/>
        </authorList>
    </citation>
    <scope>NUCLEOTIDE SEQUENCE [LARGE SCALE GENOMIC DNA]</scope>
    <source>
        <strain evidence="1 2">CBS 141442</strain>
    </source>
</reference>
<keyword evidence="2" id="KW-1185">Reference proteome</keyword>
<dbReference type="PROSITE" id="PS01228">
    <property type="entry name" value="COF_1"/>
    <property type="match status" value="1"/>
</dbReference>
<name>A0A1L0DEC7_9ASCO</name>
<dbReference type="OrthoDB" id="40579at2759"/>
<dbReference type="InterPro" id="IPR036412">
    <property type="entry name" value="HAD-like_sf"/>
</dbReference>
<accession>A0A1L0DEC7</accession>
<dbReference type="Pfam" id="PF13419">
    <property type="entry name" value="HAD_2"/>
    <property type="match status" value="1"/>
</dbReference>
<protein>
    <submittedName>
        <fullName evidence="1">CIC11C00000005816</fullName>
    </submittedName>
</protein>
<dbReference type="InterPro" id="IPR023214">
    <property type="entry name" value="HAD_sf"/>
</dbReference>
<gene>
    <name evidence="1" type="ORF">SAMEA4029010_CIC11G00000005816</name>
</gene>
<evidence type="ECO:0000313" key="1">
    <source>
        <dbReference type="EMBL" id="SGZ50750.1"/>
    </source>
</evidence>
<dbReference type="EMBL" id="LT635757">
    <property type="protein sequence ID" value="SGZ50750.1"/>
    <property type="molecule type" value="Genomic_DNA"/>
</dbReference>
<proteinExistence type="predicted"/>
<dbReference type="PANTHER" id="PTHR43481">
    <property type="entry name" value="FRUCTOSE-1-PHOSPHATE PHOSPHATASE"/>
    <property type="match status" value="1"/>
</dbReference>
<dbReference type="STRING" id="45354.A0A1L0DEC7"/>
<dbReference type="Proteomes" id="UP000182334">
    <property type="component" value="Chromosome II"/>
</dbReference>
<dbReference type="SFLD" id="SFLDG01129">
    <property type="entry name" value="C1.5:_HAD__Beta-PGM__Phosphata"/>
    <property type="match status" value="1"/>
</dbReference>
<dbReference type="InterPro" id="IPR051806">
    <property type="entry name" value="HAD-like_SPP"/>
</dbReference>
<evidence type="ECO:0000313" key="2">
    <source>
        <dbReference type="Proteomes" id="UP000182334"/>
    </source>
</evidence>
<dbReference type="SFLD" id="SFLDS00003">
    <property type="entry name" value="Haloacid_Dehalogenase"/>
    <property type="match status" value="1"/>
</dbReference>